<reference evidence="2 3" key="1">
    <citation type="submission" date="2016-12" db="EMBL/GenBank/DDBJ databases">
        <title>Complete genome sequence of Thauera chlorobenzoica, a Betaproteobacterium degrading haloaromatics anaerobically to CO2 and halides.</title>
        <authorList>
            <person name="Goris T."/>
            <person name="Mergelsberg M."/>
            <person name="Boll M."/>
        </authorList>
    </citation>
    <scope>NUCLEOTIDE SEQUENCE [LARGE SCALE GENOMIC DNA]</scope>
    <source>
        <strain evidence="2 3">3CB1</strain>
    </source>
</reference>
<protein>
    <submittedName>
        <fullName evidence="2">Putative amidohydrolase 2</fullName>
    </submittedName>
</protein>
<dbReference type="OrthoDB" id="9799024at2"/>
<dbReference type="GO" id="GO:0016787">
    <property type="term" value="F:hydrolase activity"/>
    <property type="evidence" value="ECO:0007669"/>
    <property type="project" value="UniProtKB-KW"/>
</dbReference>
<evidence type="ECO:0000313" key="3">
    <source>
        <dbReference type="Proteomes" id="UP000185739"/>
    </source>
</evidence>
<proteinExistence type="predicted"/>
<dbReference type="SUPFAM" id="SSF51556">
    <property type="entry name" value="Metallo-dependent hydrolases"/>
    <property type="match status" value="1"/>
</dbReference>
<dbReference type="STRING" id="96773.Tchl_3422"/>
<dbReference type="GO" id="GO:0016831">
    <property type="term" value="F:carboxy-lyase activity"/>
    <property type="evidence" value="ECO:0007669"/>
    <property type="project" value="InterPro"/>
</dbReference>
<organism evidence="2 3">
    <name type="scientific">Thauera chlorobenzoica</name>
    <dbReference type="NCBI Taxonomy" id="96773"/>
    <lineage>
        <taxon>Bacteria</taxon>
        <taxon>Pseudomonadati</taxon>
        <taxon>Pseudomonadota</taxon>
        <taxon>Betaproteobacteria</taxon>
        <taxon>Rhodocyclales</taxon>
        <taxon>Zoogloeaceae</taxon>
        <taxon>Thauera</taxon>
    </lineage>
</organism>
<dbReference type="PANTHER" id="PTHR21240:SF19">
    <property type="entry name" value="CATALYTIC_ HYDROLASE"/>
    <property type="match status" value="1"/>
</dbReference>
<accession>A0A1H5YS95</accession>
<name>A0A1H5YS95_9RHOO</name>
<gene>
    <name evidence="2" type="ORF">Tchl_3422</name>
</gene>
<dbReference type="InterPro" id="IPR032466">
    <property type="entry name" value="Metal_Hydrolase"/>
</dbReference>
<dbReference type="Pfam" id="PF04909">
    <property type="entry name" value="Amidohydro_2"/>
    <property type="match status" value="1"/>
</dbReference>
<dbReference type="AlphaFoldDB" id="A0A1H5YS95"/>
<keyword evidence="3" id="KW-1185">Reference proteome</keyword>
<dbReference type="PANTHER" id="PTHR21240">
    <property type="entry name" value="2-AMINO-3-CARBOXYLMUCONATE-6-SEMIALDEHYDE DECARBOXYLASE"/>
    <property type="match status" value="1"/>
</dbReference>
<sequence length="280" mass="32159">MAIDFHCNLFTPEAIDKWWYGQPEMLRLIKWWKMEERIQGKSVGEFIAMMDEAGLDKAFIPAIRMMSYQKKTMVWDITEEEVHAVVRQYPDRLVGLCGFNPLQKMESVRRVERAVKEFGFKGVYIHTYGFGIPLNDRLYYPLYAKCVELGIPVSMQVGHSAEHMPNELGRPIHLDVVALDFPELKLIGAHTGWPWTEEMISLAWKHENVYLGIDAHYPKYLEPTLIQFMKTRGQNKVIYGTNYPAVLHGESIACIKNELGLSEKVAQKILHGNAAAVYGL</sequence>
<dbReference type="InterPro" id="IPR032465">
    <property type="entry name" value="ACMSD"/>
</dbReference>
<evidence type="ECO:0000313" key="2">
    <source>
        <dbReference type="EMBL" id="APR06222.1"/>
    </source>
</evidence>
<feature type="domain" description="Amidohydrolase-related" evidence="1">
    <location>
        <begin position="78"/>
        <end position="280"/>
    </location>
</feature>
<dbReference type="Gene3D" id="3.20.20.140">
    <property type="entry name" value="Metal-dependent hydrolases"/>
    <property type="match status" value="1"/>
</dbReference>
<dbReference type="InterPro" id="IPR006680">
    <property type="entry name" value="Amidohydro-rel"/>
</dbReference>
<dbReference type="RefSeq" id="WP_083945271.1">
    <property type="nucleotide sequence ID" value="NZ_CP018839.1"/>
</dbReference>
<dbReference type="EMBL" id="CP018839">
    <property type="protein sequence ID" value="APR06222.1"/>
    <property type="molecule type" value="Genomic_DNA"/>
</dbReference>
<evidence type="ECO:0000259" key="1">
    <source>
        <dbReference type="Pfam" id="PF04909"/>
    </source>
</evidence>
<keyword evidence="2" id="KW-0378">Hydrolase</keyword>
<dbReference type="Proteomes" id="UP000185739">
    <property type="component" value="Chromosome"/>
</dbReference>
<dbReference type="KEGG" id="tcl:Tchl_3422"/>